<organism evidence="1 2">
    <name type="scientific">Streblomastix strix</name>
    <dbReference type="NCBI Taxonomy" id="222440"/>
    <lineage>
        <taxon>Eukaryota</taxon>
        <taxon>Metamonada</taxon>
        <taxon>Preaxostyla</taxon>
        <taxon>Oxymonadida</taxon>
        <taxon>Streblomastigidae</taxon>
        <taxon>Streblomastix</taxon>
    </lineage>
</organism>
<dbReference type="EMBL" id="SNRW01003544">
    <property type="protein sequence ID" value="KAA6389547.1"/>
    <property type="molecule type" value="Genomic_DNA"/>
</dbReference>
<protein>
    <recommendedName>
        <fullName evidence="3">Right handed beta helix domain-containing protein</fullName>
    </recommendedName>
</protein>
<gene>
    <name evidence="1" type="ORF">EZS28_014925</name>
</gene>
<name>A0A5J4W3T8_9EUKA</name>
<evidence type="ECO:0000313" key="2">
    <source>
        <dbReference type="Proteomes" id="UP000324800"/>
    </source>
</evidence>
<dbReference type="InterPro" id="IPR011050">
    <property type="entry name" value="Pectin_lyase_fold/virulence"/>
</dbReference>
<dbReference type="OrthoDB" id="5970941at2759"/>
<dbReference type="Proteomes" id="UP000324800">
    <property type="component" value="Unassembled WGS sequence"/>
</dbReference>
<evidence type="ECO:0000313" key="1">
    <source>
        <dbReference type="EMBL" id="KAA6389547.1"/>
    </source>
</evidence>
<dbReference type="AlphaFoldDB" id="A0A5J4W3T8"/>
<comment type="caution">
    <text evidence="1">The sequence shown here is derived from an EMBL/GenBank/DDBJ whole genome shotgun (WGS) entry which is preliminary data.</text>
</comment>
<sequence>MTNKGFIDVTATITTVQGESYSGAGLGVIVVSQSQDEYIVDTCTFTDCVNTGNGGAIDIRLTNGGKASVINSQFTGCQANAYGGAIYADIQSGGILTINGQCKFTQCTAQNNGGGIYIQINGAGSKLIIGDGAIFDTCSSQSSGGGLEAQVQTGAQLVFEGDCKFINCSVNSGSGGGISAYCNNEGSSIRFLGELKFDNCSSTQSGGGASIGSDDKASIELNKVTCVDCKGRQGAGLNVLANAYFSMSGKASFTRCECTGYGGGIYFSIQGNAEIQLTGEMEFIDCIGNYGGGLSIYSSQIISVISSSIIFQNCTGTSGGGMYMFLSNIETEIQINGELSFDNCSGTNSGGGLYLEISRSQLSFENKCEFLKCKSGNGGAMYLSINFELQSSFEINDILIQDCKALINTDYQYSQSGFGGGIFIAGTGVYDVSSKMLDFSKMKIYGNTADKAGQSLYVTMPNVIEWCRTGTSGEYVKGNYSDITSDESELEGIPVGYINFYFLTQVDIIKDQRPLEF</sequence>
<dbReference type="SUPFAM" id="SSF51126">
    <property type="entry name" value="Pectin lyase-like"/>
    <property type="match status" value="1"/>
</dbReference>
<evidence type="ECO:0008006" key="3">
    <source>
        <dbReference type="Google" id="ProtNLM"/>
    </source>
</evidence>
<proteinExistence type="predicted"/>
<accession>A0A5J4W3T8</accession>
<reference evidence="1 2" key="1">
    <citation type="submission" date="2019-03" db="EMBL/GenBank/DDBJ databases">
        <title>Single cell metagenomics reveals metabolic interactions within the superorganism composed of flagellate Streblomastix strix and complex community of Bacteroidetes bacteria on its surface.</title>
        <authorList>
            <person name="Treitli S.C."/>
            <person name="Kolisko M."/>
            <person name="Husnik F."/>
            <person name="Keeling P."/>
            <person name="Hampl V."/>
        </authorList>
    </citation>
    <scope>NUCLEOTIDE SEQUENCE [LARGE SCALE GENOMIC DNA]</scope>
    <source>
        <strain evidence="1">ST1C</strain>
    </source>
</reference>